<dbReference type="RefSeq" id="WP_055577161.1">
    <property type="nucleotide sequence ID" value="NZ_LKTM01000056.1"/>
</dbReference>
<proteinExistence type="predicted"/>
<dbReference type="OrthoDB" id="4631573at2"/>
<reference evidence="1 2" key="1">
    <citation type="submission" date="2015-10" db="EMBL/GenBank/DDBJ databases">
        <title>Mycobacterium gordonae draft genome assembly.</title>
        <authorList>
            <person name="Ustinova V."/>
            <person name="Smirnova T."/>
            <person name="Blagodatskikh K."/>
            <person name="Varlamov D."/>
            <person name="Larionova E."/>
            <person name="Chernousova L."/>
        </authorList>
    </citation>
    <scope>NUCLEOTIDE SEQUENCE [LARGE SCALE GENOMIC DNA]</scope>
    <source>
        <strain evidence="1 2">CTRI 14-8773</strain>
    </source>
</reference>
<evidence type="ECO:0000313" key="1">
    <source>
        <dbReference type="EMBL" id="KQH79969.1"/>
    </source>
</evidence>
<dbReference type="Proteomes" id="UP000051677">
    <property type="component" value="Unassembled WGS sequence"/>
</dbReference>
<gene>
    <name evidence="1" type="ORF">AO501_07370</name>
</gene>
<name>A0A0Q2LVP1_MYCGO</name>
<sequence length="151" mass="16743">MRAHQFFGEWGETLWHRGVYLDGDFAPEDQAEQWVEELVSKALTAMADAGVEVSRGPVRVVGDHLIVELDGVDLVARDLRDGHASLSIEVILSRLDAIAADRGSAARWHFWYTGDPVGAGFFVTEQEMVTTAGVDVCELDVGVKWYRPQMP</sequence>
<protein>
    <submittedName>
        <fullName evidence="1">Uncharacterized protein</fullName>
    </submittedName>
</protein>
<dbReference type="AlphaFoldDB" id="A0A0Q2LVP1"/>
<organism evidence="1 2">
    <name type="scientific">Mycobacterium gordonae</name>
    <dbReference type="NCBI Taxonomy" id="1778"/>
    <lineage>
        <taxon>Bacteria</taxon>
        <taxon>Bacillati</taxon>
        <taxon>Actinomycetota</taxon>
        <taxon>Actinomycetes</taxon>
        <taxon>Mycobacteriales</taxon>
        <taxon>Mycobacteriaceae</taxon>
        <taxon>Mycobacterium</taxon>
    </lineage>
</organism>
<accession>A0A0Q2LVP1</accession>
<evidence type="ECO:0000313" key="2">
    <source>
        <dbReference type="Proteomes" id="UP000051677"/>
    </source>
</evidence>
<comment type="caution">
    <text evidence="1">The sequence shown here is derived from an EMBL/GenBank/DDBJ whole genome shotgun (WGS) entry which is preliminary data.</text>
</comment>
<dbReference type="EMBL" id="LKTM01000056">
    <property type="protein sequence ID" value="KQH79969.1"/>
    <property type="molecule type" value="Genomic_DNA"/>
</dbReference>